<evidence type="ECO:0000313" key="2">
    <source>
        <dbReference type="EMBL" id="CAB1455475.1"/>
    </source>
</evidence>
<feature type="region of interest" description="Disordered" evidence="1">
    <location>
        <begin position="95"/>
        <end position="127"/>
    </location>
</feature>
<gene>
    <name evidence="2" type="ORF">PLEPLA_LOCUS43251</name>
</gene>
<evidence type="ECO:0000256" key="1">
    <source>
        <dbReference type="SAM" id="MobiDB-lite"/>
    </source>
</evidence>
<protein>
    <submittedName>
        <fullName evidence="2">Uncharacterized protein</fullName>
    </submittedName>
</protein>
<reference evidence="2" key="1">
    <citation type="submission" date="2020-03" db="EMBL/GenBank/DDBJ databases">
        <authorList>
            <person name="Weist P."/>
        </authorList>
    </citation>
    <scope>NUCLEOTIDE SEQUENCE</scope>
</reference>
<evidence type="ECO:0000313" key="3">
    <source>
        <dbReference type="Proteomes" id="UP001153269"/>
    </source>
</evidence>
<feature type="region of interest" description="Disordered" evidence="1">
    <location>
        <begin position="1"/>
        <end position="39"/>
    </location>
</feature>
<accession>A0A9N7Z8V5</accession>
<keyword evidence="3" id="KW-1185">Reference proteome</keyword>
<feature type="compositionally biased region" description="Basic residues" evidence="1">
    <location>
        <begin position="1"/>
        <end position="14"/>
    </location>
</feature>
<proteinExistence type="predicted"/>
<organism evidence="2 3">
    <name type="scientific">Pleuronectes platessa</name>
    <name type="common">European plaice</name>
    <dbReference type="NCBI Taxonomy" id="8262"/>
    <lineage>
        <taxon>Eukaryota</taxon>
        <taxon>Metazoa</taxon>
        <taxon>Chordata</taxon>
        <taxon>Craniata</taxon>
        <taxon>Vertebrata</taxon>
        <taxon>Euteleostomi</taxon>
        <taxon>Actinopterygii</taxon>
        <taxon>Neopterygii</taxon>
        <taxon>Teleostei</taxon>
        <taxon>Neoteleostei</taxon>
        <taxon>Acanthomorphata</taxon>
        <taxon>Carangaria</taxon>
        <taxon>Pleuronectiformes</taxon>
        <taxon>Pleuronectoidei</taxon>
        <taxon>Pleuronectidae</taxon>
        <taxon>Pleuronectes</taxon>
    </lineage>
</organism>
<comment type="caution">
    <text evidence="2">The sequence shown here is derived from an EMBL/GenBank/DDBJ whole genome shotgun (WGS) entry which is preliminary data.</text>
</comment>
<feature type="compositionally biased region" description="Pro residues" evidence="1">
    <location>
        <begin position="104"/>
        <end position="116"/>
    </location>
</feature>
<dbReference type="AlphaFoldDB" id="A0A9N7Z8V5"/>
<dbReference type="Proteomes" id="UP001153269">
    <property type="component" value="Unassembled WGS sequence"/>
</dbReference>
<dbReference type="EMBL" id="CADEAL010004257">
    <property type="protein sequence ID" value="CAB1455475.1"/>
    <property type="molecule type" value="Genomic_DNA"/>
</dbReference>
<sequence length="127" mass="13702">MRSSRGRSSKRHKGTNTTMSTERCCGTSRWRQAEETSPDEQVVFGSECILGFTPSRGEPDTSLCLAHLPPPAGRCFIPEITEVARGVSSVQTPLYMTSKKHNPPHTPPPALQPAPCPTQTSPASGDL</sequence>
<name>A0A9N7Z8V5_PLEPL</name>